<dbReference type="InterPro" id="IPR037284">
    <property type="entry name" value="SUF_FeS_clus_asmbl_SufBD_sf"/>
</dbReference>
<organism evidence="3 4">
    <name type="scientific">Mobilisporobacter senegalensis</name>
    <dbReference type="NCBI Taxonomy" id="1329262"/>
    <lineage>
        <taxon>Bacteria</taxon>
        <taxon>Bacillati</taxon>
        <taxon>Bacillota</taxon>
        <taxon>Clostridia</taxon>
        <taxon>Lachnospirales</taxon>
        <taxon>Lachnospiraceae</taxon>
        <taxon>Mobilisporobacter</taxon>
    </lineage>
</organism>
<dbReference type="InterPro" id="IPR011542">
    <property type="entry name" value="SUF_FeS_clus_asmbl_SufD"/>
</dbReference>
<dbReference type="PANTHER" id="PTHR43575:SF1">
    <property type="entry name" value="PROTEIN ABCI7, CHLOROPLASTIC"/>
    <property type="match status" value="1"/>
</dbReference>
<gene>
    <name evidence="3" type="ORF">EDD66_103357</name>
</gene>
<dbReference type="InterPro" id="IPR055346">
    <property type="entry name" value="Fe-S_cluster_assembly_SufBD"/>
</dbReference>
<evidence type="ECO:0000256" key="1">
    <source>
        <dbReference type="ARBA" id="ARBA00043967"/>
    </source>
</evidence>
<sequence length="368" mass="41781">MSENLLNNINYIPVRTWNWLGVNDISIDRDMPEMKPYTLDILQIGKNSSIDIEPIDKMNSSIDLLNSFQYDGISKELSELVKDNYNTGFYAKINKDQRIKEPVTIHYEFDTDSDVIYDNNIIIAEEGSESTFIIEYDSKDKTNSFHNGLTRIYGKKNSTINLIKVQSLSDKSIHLDGSIVKLEENARVNFILVELGSKTSVTNVCSELEGYRSSASVHTVYIGDKGRTLDMNYRINHYGKETQSNIEVKGALMDKSQKTFRGTIDFKKGASGSIGKEEEYAVLLSKEAKNKSVPILLCTEEDVSGEHSASAGKIDENKLFYLMTRGIREEEAKRLIIEANIRPIIDLIPDKNIKTIIYDEIRRKLVYG</sequence>
<reference evidence="3 4" key="1">
    <citation type="submission" date="2018-11" db="EMBL/GenBank/DDBJ databases">
        <title>Genomic Encyclopedia of Type Strains, Phase IV (KMG-IV): sequencing the most valuable type-strain genomes for metagenomic binning, comparative biology and taxonomic classification.</title>
        <authorList>
            <person name="Goeker M."/>
        </authorList>
    </citation>
    <scope>NUCLEOTIDE SEQUENCE [LARGE SCALE GENOMIC DNA]</scope>
    <source>
        <strain evidence="3 4">DSM 26537</strain>
    </source>
</reference>
<dbReference type="InterPro" id="IPR000825">
    <property type="entry name" value="SUF_FeS_clus_asmbl_SufBD_core"/>
</dbReference>
<accession>A0A3N1XRY8</accession>
<dbReference type="AlphaFoldDB" id="A0A3N1XRY8"/>
<dbReference type="Proteomes" id="UP000273083">
    <property type="component" value="Unassembled WGS sequence"/>
</dbReference>
<evidence type="ECO:0000313" key="4">
    <source>
        <dbReference type="Proteomes" id="UP000273083"/>
    </source>
</evidence>
<name>A0A3N1XRY8_9FIRM</name>
<comment type="similarity">
    <text evidence="1">Belongs to the iron-sulfur cluster assembly SufBD family.</text>
</comment>
<comment type="caution">
    <text evidence="3">The sequence shown here is derived from an EMBL/GenBank/DDBJ whole genome shotgun (WGS) entry which is preliminary data.</text>
</comment>
<keyword evidence="4" id="KW-1185">Reference proteome</keyword>
<evidence type="ECO:0000259" key="2">
    <source>
        <dbReference type="Pfam" id="PF01458"/>
    </source>
</evidence>
<dbReference type="NCBIfam" id="TIGR01981">
    <property type="entry name" value="sufD"/>
    <property type="match status" value="1"/>
</dbReference>
<dbReference type="EMBL" id="RJVG01000003">
    <property type="protein sequence ID" value="ROR29419.1"/>
    <property type="molecule type" value="Genomic_DNA"/>
</dbReference>
<dbReference type="RefSeq" id="WP_123608855.1">
    <property type="nucleotide sequence ID" value="NZ_RJVG01000003.1"/>
</dbReference>
<dbReference type="PANTHER" id="PTHR43575">
    <property type="entry name" value="PROTEIN ABCI7, CHLOROPLASTIC"/>
    <property type="match status" value="1"/>
</dbReference>
<dbReference type="GO" id="GO:0016226">
    <property type="term" value="P:iron-sulfur cluster assembly"/>
    <property type="evidence" value="ECO:0007669"/>
    <property type="project" value="InterPro"/>
</dbReference>
<evidence type="ECO:0000313" key="3">
    <source>
        <dbReference type="EMBL" id="ROR29419.1"/>
    </source>
</evidence>
<protein>
    <submittedName>
        <fullName evidence="3">Iron-regulated ABC transporter permease protein SufD</fullName>
    </submittedName>
</protein>
<feature type="domain" description="SUF system FeS cluster assembly SufBD core" evidence="2">
    <location>
        <begin position="112"/>
        <end position="339"/>
    </location>
</feature>
<dbReference type="Pfam" id="PF01458">
    <property type="entry name" value="SUFBD_core"/>
    <property type="match status" value="1"/>
</dbReference>
<proteinExistence type="inferred from homology"/>
<dbReference type="SUPFAM" id="SSF101960">
    <property type="entry name" value="Stabilizer of iron transporter SufD"/>
    <property type="match status" value="1"/>
</dbReference>
<dbReference type="OrthoDB" id="9803529at2"/>